<gene>
    <name evidence="1" type="ORF">OM076_13490</name>
</gene>
<keyword evidence="2" id="KW-1185">Reference proteome</keyword>
<accession>A0A9X3MU41</accession>
<sequence>MPDDGSGSEWEDLFVVGACVKAVAGIVAVALVVCVPVAGGATFADPGARVFTLVPHGSISALAELANGDVVFAVRGQHDYLGDAPGKLMRLAADGGVHVVRTDGASLLAADSPSTVLRVPEPTPGVSDVHALERVDVLTGAVTPVAALPGDWSDSLGTLGIDAVTVLDDGSDLVASRRGMFAISPAGLVQPLPNGADLTVPHGALAPLPGGRFAYVSGGQLFVGDLAGSQRLLAPGSFGGPLAASTDGGVLAMRFDCRAAGEFDEAEPVCVTLVHVGADGALTSLLTANQRPYGALGNGDGLGLFASELPIGEDEYAGAILLARDGSLLFTDDQGFEQPPTSLRALVPAASPRPRIAMSHDGFATFQRGVVGYAAGVPGAITVSVRDLETGATIDGGGQAPAPGDGALGLQSVPPPGRYRVRMRLTTTTGGGAGAVVHVDTRRMLPAREARAALEPVYEQSDGDEGGQLGTELGRCRRDAPRVVRCLLLDFNFTNALDRPEVGRWWYTAEPLGWTFATLLNDGVHTSDRGRLYGDIAPEPCLDVVTARRPHVGHAGRLNVRVTAACTPRVHVGLHLRWRTHAGKHERVLAITRTLHARQARAMAFRLPAGARAAVRAGRRVNGEIVVRAARPTRYGPVPEEQGIPFFARR</sequence>
<organism evidence="1 2">
    <name type="scientific">Solirubrobacter ginsenosidimutans</name>
    <dbReference type="NCBI Taxonomy" id="490573"/>
    <lineage>
        <taxon>Bacteria</taxon>
        <taxon>Bacillati</taxon>
        <taxon>Actinomycetota</taxon>
        <taxon>Thermoleophilia</taxon>
        <taxon>Solirubrobacterales</taxon>
        <taxon>Solirubrobacteraceae</taxon>
        <taxon>Solirubrobacter</taxon>
    </lineage>
</organism>
<proteinExistence type="predicted"/>
<name>A0A9X3MU41_9ACTN</name>
<dbReference type="RefSeq" id="WP_270040485.1">
    <property type="nucleotide sequence ID" value="NZ_JAPDOD010000011.1"/>
</dbReference>
<reference evidence="1" key="1">
    <citation type="submission" date="2022-10" db="EMBL/GenBank/DDBJ databases">
        <title>The WGS of Solirubrobacter ginsenosidimutans DSM 21036.</title>
        <authorList>
            <person name="Jiang Z."/>
        </authorList>
    </citation>
    <scope>NUCLEOTIDE SEQUENCE</scope>
    <source>
        <strain evidence="1">DSM 21036</strain>
    </source>
</reference>
<dbReference type="Proteomes" id="UP001149140">
    <property type="component" value="Unassembled WGS sequence"/>
</dbReference>
<evidence type="ECO:0000313" key="2">
    <source>
        <dbReference type="Proteomes" id="UP001149140"/>
    </source>
</evidence>
<protein>
    <submittedName>
        <fullName evidence="1">Uncharacterized protein</fullName>
    </submittedName>
</protein>
<evidence type="ECO:0000313" key="1">
    <source>
        <dbReference type="EMBL" id="MDA0161285.1"/>
    </source>
</evidence>
<comment type="caution">
    <text evidence="1">The sequence shown here is derived from an EMBL/GenBank/DDBJ whole genome shotgun (WGS) entry which is preliminary data.</text>
</comment>
<dbReference type="AlphaFoldDB" id="A0A9X3MU41"/>
<dbReference type="EMBL" id="JAPDOD010000011">
    <property type="protein sequence ID" value="MDA0161285.1"/>
    <property type="molecule type" value="Genomic_DNA"/>
</dbReference>